<evidence type="ECO:0000256" key="8">
    <source>
        <dbReference type="SAM" id="MobiDB-lite"/>
    </source>
</evidence>
<dbReference type="Pfam" id="PF20451">
    <property type="entry name" value="Calmod_bind_M"/>
    <property type="match status" value="1"/>
</dbReference>
<dbReference type="InterPro" id="IPR046830">
    <property type="entry name" value="Calmod_bind_M"/>
</dbReference>
<dbReference type="PANTHER" id="PTHR31713">
    <property type="entry name" value="OS02G0177800 PROTEIN"/>
    <property type="match status" value="1"/>
</dbReference>
<dbReference type="GO" id="GO:0005634">
    <property type="term" value="C:nucleus"/>
    <property type="evidence" value="ECO:0007669"/>
    <property type="project" value="UniProtKB-SubCell"/>
</dbReference>
<feature type="region of interest" description="Disordered" evidence="8">
    <location>
        <begin position="607"/>
        <end position="628"/>
    </location>
</feature>
<comment type="subcellular location">
    <subcellularLocation>
        <location evidence="1">Nucleus</location>
    </subcellularLocation>
</comment>
<dbReference type="InterPro" id="IPR001623">
    <property type="entry name" value="DnaJ_domain"/>
</dbReference>
<keyword evidence="11" id="KW-1185">Reference proteome</keyword>
<organism evidence="10 11">
    <name type="scientific">Nyssa sinensis</name>
    <dbReference type="NCBI Taxonomy" id="561372"/>
    <lineage>
        <taxon>Eukaryota</taxon>
        <taxon>Viridiplantae</taxon>
        <taxon>Streptophyta</taxon>
        <taxon>Embryophyta</taxon>
        <taxon>Tracheophyta</taxon>
        <taxon>Spermatophyta</taxon>
        <taxon>Magnoliopsida</taxon>
        <taxon>eudicotyledons</taxon>
        <taxon>Gunneridae</taxon>
        <taxon>Pentapetalae</taxon>
        <taxon>asterids</taxon>
        <taxon>Cornales</taxon>
        <taxon>Nyssaceae</taxon>
        <taxon>Nyssa</taxon>
    </lineage>
</organism>
<keyword evidence="6" id="KW-0804">Transcription</keyword>
<dbReference type="InterPro" id="IPR046829">
    <property type="entry name" value="Calmod_bind_C"/>
</dbReference>
<dbReference type="Gene3D" id="1.10.287.110">
    <property type="entry name" value="DnaJ domain"/>
    <property type="match status" value="1"/>
</dbReference>
<evidence type="ECO:0000256" key="2">
    <source>
        <dbReference type="ARBA" id="ARBA00007214"/>
    </source>
</evidence>
<sequence length="628" mass="70582">MKGLSLHEFISKLEPLLRRMVREELEHAISRFPHSSMRLSHNPIESSGTRAWHLYFEGKIPSTIFTGSRIESEDSRPVRIVILDASSKKTISSGPLSSIKVEIVVLNGDFGSGDQEDWTVEEFNANVIREREGKRPLVIGDVVITLRDGVGYIGDISFTDNSSWIRSRKFRIGARTVQSSSTEVRIREAKSEAFVVKDHRGASYKKHHPPSLGDELWRLERIAKDGPFHKRLADKGIYTVKEFLRLHVIDSSSLRKLFGGGISNKTWETIIEHAMACVLDDDKFYVYRDAEGTELLFNSIYMVVAVTFDGHNYQSLDELTTVQRGLVECLKQRAYKNLNDLVPIDDSSFVGLARPLLSLQADPLSIPNLDLPHANFPVAHQDESEMQLSFNNTTTHPCTFELEDSSRLESGPYGEGNCWFTSGSLGPVAQAGHLAADDTSQVQTSTWLPVTTTWGQGNGLFLAPEEENAMDREGGSNGSCYYSVLGIRTDASFSDIRTAYRKLALKWHPDRWTKNPSVAGEANRRFQKIQEAYSVLSDQSKRSMYDAGILDLVEEDEEMGDFLYDLVKMMDNNVGREESLEDLQKSFVEIFGADLMNYNENNNQTAKKRARETAPNANAAKRNAISRC</sequence>
<comment type="similarity">
    <text evidence="2">Belongs to the plant ACBP60 protein family.</text>
</comment>
<dbReference type="GO" id="GO:0003700">
    <property type="term" value="F:DNA-binding transcription factor activity"/>
    <property type="evidence" value="ECO:0007669"/>
    <property type="project" value="TreeGrafter"/>
</dbReference>
<dbReference type="InterPro" id="IPR046831">
    <property type="entry name" value="Calmodulin_bind_N"/>
</dbReference>
<dbReference type="OrthoDB" id="748178at2759"/>
<dbReference type="PANTHER" id="PTHR31713:SF43">
    <property type="entry name" value="CALMODULIN-BINDING PROTEIN 60 G"/>
    <property type="match status" value="1"/>
</dbReference>
<dbReference type="Pfam" id="PF00226">
    <property type="entry name" value="DnaJ"/>
    <property type="match status" value="1"/>
</dbReference>
<accession>A0A5J5BQT5</accession>
<dbReference type="PROSITE" id="PS00636">
    <property type="entry name" value="DNAJ_1"/>
    <property type="match status" value="1"/>
</dbReference>
<keyword evidence="7" id="KW-0539">Nucleus</keyword>
<evidence type="ECO:0000313" key="10">
    <source>
        <dbReference type="EMBL" id="KAA8545228.1"/>
    </source>
</evidence>
<feature type="domain" description="J" evidence="9">
    <location>
        <begin position="480"/>
        <end position="549"/>
    </location>
</feature>
<evidence type="ECO:0000256" key="5">
    <source>
        <dbReference type="ARBA" id="ARBA00023159"/>
    </source>
</evidence>
<keyword evidence="4" id="KW-0238">DNA-binding</keyword>
<dbReference type="PROSITE" id="PS50076">
    <property type="entry name" value="DNAJ_2"/>
    <property type="match status" value="1"/>
</dbReference>
<name>A0A5J5BQT5_9ASTE</name>
<evidence type="ECO:0000256" key="6">
    <source>
        <dbReference type="ARBA" id="ARBA00023163"/>
    </source>
</evidence>
<protein>
    <recommendedName>
        <fullName evidence="9">J domain-containing protein</fullName>
    </recommendedName>
</protein>
<dbReference type="Pfam" id="PF20452">
    <property type="entry name" value="Calmod_bind_C"/>
    <property type="match status" value="1"/>
</dbReference>
<dbReference type="GO" id="GO:0043565">
    <property type="term" value="F:sequence-specific DNA binding"/>
    <property type="evidence" value="ECO:0007669"/>
    <property type="project" value="TreeGrafter"/>
</dbReference>
<evidence type="ECO:0000313" key="11">
    <source>
        <dbReference type="Proteomes" id="UP000325577"/>
    </source>
</evidence>
<dbReference type="Pfam" id="PF07887">
    <property type="entry name" value="Calmodulin_bind"/>
    <property type="match status" value="1"/>
</dbReference>
<gene>
    <name evidence="10" type="ORF">F0562_020012</name>
</gene>
<evidence type="ECO:0000259" key="9">
    <source>
        <dbReference type="PROSITE" id="PS50076"/>
    </source>
</evidence>
<proteinExistence type="inferred from homology"/>
<dbReference type="SUPFAM" id="SSF46565">
    <property type="entry name" value="Chaperone J-domain"/>
    <property type="match status" value="1"/>
</dbReference>
<evidence type="ECO:0000256" key="1">
    <source>
        <dbReference type="ARBA" id="ARBA00004123"/>
    </source>
</evidence>
<dbReference type="InterPro" id="IPR036869">
    <property type="entry name" value="J_dom_sf"/>
</dbReference>
<dbReference type="InterPro" id="IPR012416">
    <property type="entry name" value="CBP60"/>
</dbReference>
<dbReference type="AlphaFoldDB" id="A0A5J5BQT5"/>
<dbReference type="EMBL" id="CM018033">
    <property type="protein sequence ID" value="KAA8545228.1"/>
    <property type="molecule type" value="Genomic_DNA"/>
</dbReference>
<dbReference type="InterPro" id="IPR018253">
    <property type="entry name" value="DnaJ_domain_CS"/>
</dbReference>
<keyword evidence="3" id="KW-0805">Transcription regulation</keyword>
<evidence type="ECO:0000256" key="4">
    <source>
        <dbReference type="ARBA" id="ARBA00023125"/>
    </source>
</evidence>
<dbReference type="GO" id="GO:0080142">
    <property type="term" value="P:regulation of salicylic acid biosynthetic process"/>
    <property type="evidence" value="ECO:0007669"/>
    <property type="project" value="TreeGrafter"/>
</dbReference>
<dbReference type="SMART" id="SM00271">
    <property type="entry name" value="DnaJ"/>
    <property type="match status" value="1"/>
</dbReference>
<dbReference type="CDD" id="cd06257">
    <property type="entry name" value="DnaJ"/>
    <property type="match status" value="1"/>
</dbReference>
<dbReference type="GO" id="GO:0005516">
    <property type="term" value="F:calmodulin binding"/>
    <property type="evidence" value="ECO:0007669"/>
    <property type="project" value="InterPro"/>
</dbReference>
<dbReference type="PRINTS" id="PR00625">
    <property type="entry name" value="JDOMAIN"/>
</dbReference>
<dbReference type="Proteomes" id="UP000325577">
    <property type="component" value="Linkage Group LG10"/>
</dbReference>
<reference evidence="10 11" key="1">
    <citation type="submission" date="2019-09" db="EMBL/GenBank/DDBJ databases">
        <title>A chromosome-level genome assembly of the Chinese tupelo Nyssa sinensis.</title>
        <authorList>
            <person name="Yang X."/>
            <person name="Kang M."/>
            <person name="Yang Y."/>
            <person name="Xiong H."/>
            <person name="Wang M."/>
            <person name="Zhang Z."/>
            <person name="Wang Z."/>
            <person name="Wu H."/>
            <person name="Ma T."/>
            <person name="Liu J."/>
            <person name="Xi Z."/>
        </authorList>
    </citation>
    <scope>NUCLEOTIDE SEQUENCE [LARGE SCALE GENOMIC DNA]</scope>
    <source>
        <strain evidence="10">J267</strain>
        <tissue evidence="10">Leaf</tissue>
    </source>
</reference>
<evidence type="ECO:0000256" key="7">
    <source>
        <dbReference type="ARBA" id="ARBA00023242"/>
    </source>
</evidence>
<keyword evidence="5" id="KW-0010">Activator</keyword>
<evidence type="ECO:0000256" key="3">
    <source>
        <dbReference type="ARBA" id="ARBA00023015"/>
    </source>
</evidence>